<dbReference type="Proteomes" id="UP000555564">
    <property type="component" value="Unassembled WGS sequence"/>
</dbReference>
<sequence>MPSVPPARHLVRAKDLVDTRYHDPITVADMAKAAGLSRSHFSQQFHRAFGETPHTYLLTRRLERAAALLRNTDRSVADICLAVGLQSIGSFTTSFTHTYGMPPTTYRAQFPDPAKYALIPACVVRAHSRPQHRTFREDTPEPTPLTSEMSDSPPTGDL</sequence>
<feature type="domain" description="HTH araC/xylS-type" evidence="5">
    <location>
        <begin position="11"/>
        <end position="109"/>
    </location>
</feature>
<accession>A0A7X0IAD6</accession>
<reference evidence="6 7" key="1">
    <citation type="submission" date="2020-08" db="EMBL/GenBank/DDBJ databases">
        <title>Sequencing the genomes of 1000 actinobacteria strains.</title>
        <authorList>
            <person name="Klenk H.-P."/>
        </authorList>
    </citation>
    <scope>NUCLEOTIDE SEQUENCE [LARGE SCALE GENOMIC DNA]</scope>
    <source>
        <strain evidence="6 7">DSM 44936</strain>
    </source>
</reference>
<dbReference type="InterPro" id="IPR018062">
    <property type="entry name" value="HTH_AraC-typ_CS"/>
</dbReference>
<evidence type="ECO:0000256" key="4">
    <source>
        <dbReference type="SAM" id="MobiDB-lite"/>
    </source>
</evidence>
<dbReference type="EMBL" id="JACHIU010000001">
    <property type="protein sequence ID" value="MBB6471581.1"/>
    <property type="molecule type" value="Genomic_DNA"/>
</dbReference>
<keyword evidence="1" id="KW-0805">Transcription regulation</keyword>
<evidence type="ECO:0000313" key="6">
    <source>
        <dbReference type="EMBL" id="MBB6471581.1"/>
    </source>
</evidence>
<feature type="compositionally biased region" description="Polar residues" evidence="4">
    <location>
        <begin position="144"/>
        <end position="158"/>
    </location>
</feature>
<dbReference type="Pfam" id="PF12833">
    <property type="entry name" value="HTH_18"/>
    <property type="match status" value="1"/>
</dbReference>
<proteinExistence type="predicted"/>
<dbReference type="PROSITE" id="PS00041">
    <property type="entry name" value="HTH_ARAC_FAMILY_1"/>
    <property type="match status" value="1"/>
</dbReference>
<evidence type="ECO:0000256" key="1">
    <source>
        <dbReference type="ARBA" id="ARBA00023015"/>
    </source>
</evidence>
<dbReference type="Gene3D" id="1.10.10.60">
    <property type="entry name" value="Homeodomain-like"/>
    <property type="match status" value="2"/>
</dbReference>
<dbReference type="GO" id="GO:0043565">
    <property type="term" value="F:sequence-specific DNA binding"/>
    <property type="evidence" value="ECO:0007669"/>
    <property type="project" value="InterPro"/>
</dbReference>
<keyword evidence="7" id="KW-1185">Reference proteome</keyword>
<dbReference type="InterPro" id="IPR009057">
    <property type="entry name" value="Homeodomain-like_sf"/>
</dbReference>
<dbReference type="SUPFAM" id="SSF46689">
    <property type="entry name" value="Homeodomain-like"/>
    <property type="match status" value="2"/>
</dbReference>
<feature type="region of interest" description="Disordered" evidence="4">
    <location>
        <begin position="129"/>
        <end position="158"/>
    </location>
</feature>
<evidence type="ECO:0000313" key="7">
    <source>
        <dbReference type="Proteomes" id="UP000555564"/>
    </source>
</evidence>
<name>A0A7X0IAD6_9ACTN</name>
<dbReference type="AlphaFoldDB" id="A0A7X0IAD6"/>
<organism evidence="6 7">
    <name type="scientific">Sphaerisporangium rubeum</name>
    <dbReference type="NCBI Taxonomy" id="321317"/>
    <lineage>
        <taxon>Bacteria</taxon>
        <taxon>Bacillati</taxon>
        <taxon>Actinomycetota</taxon>
        <taxon>Actinomycetes</taxon>
        <taxon>Streptosporangiales</taxon>
        <taxon>Streptosporangiaceae</taxon>
        <taxon>Sphaerisporangium</taxon>
    </lineage>
</organism>
<dbReference type="SMART" id="SM00342">
    <property type="entry name" value="HTH_ARAC"/>
    <property type="match status" value="1"/>
</dbReference>
<evidence type="ECO:0000256" key="2">
    <source>
        <dbReference type="ARBA" id="ARBA00023125"/>
    </source>
</evidence>
<dbReference type="RefSeq" id="WP_184978766.1">
    <property type="nucleotide sequence ID" value="NZ_BAAALO010000055.1"/>
</dbReference>
<protein>
    <submittedName>
        <fullName evidence="6">AraC-like DNA-binding protein</fullName>
    </submittedName>
</protein>
<keyword evidence="3" id="KW-0804">Transcription</keyword>
<dbReference type="InterPro" id="IPR050204">
    <property type="entry name" value="AraC_XylS_family_regulators"/>
</dbReference>
<dbReference type="InterPro" id="IPR018060">
    <property type="entry name" value="HTH_AraC"/>
</dbReference>
<gene>
    <name evidence="6" type="ORF">BJ992_001012</name>
</gene>
<dbReference type="PROSITE" id="PS01124">
    <property type="entry name" value="HTH_ARAC_FAMILY_2"/>
    <property type="match status" value="1"/>
</dbReference>
<evidence type="ECO:0000259" key="5">
    <source>
        <dbReference type="PROSITE" id="PS01124"/>
    </source>
</evidence>
<comment type="caution">
    <text evidence="6">The sequence shown here is derived from an EMBL/GenBank/DDBJ whole genome shotgun (WGS) entry which is preliminary data.</text>
</comment>
<evidence type="ECO:0000256" key="3">
    <source>
        <dbReference type="ARBA" id="ARBA00023163"/>
    </source>
</evidence>
<keyword evidence="2 6" id="KW-0238">DNA-binding</keyword>
<dbReference type="PANTHER" id="PTHR46796">
    <property type="entry name" value="HTH-TYPE TRANSCRIPTIONAL ACTIVATOR RHAS-RELATED"/>
    <property type="match status" value="1"/>
</dbReference>
<dbReference type="GO" id="GO:0003700">
    <property type="term" value="F:DNA-binding transcription factor activity"/>
    <property type="evidence" value="ECO:0007669"/>
    <property type="project" value="InterPro"/>
</dbReference>